<proteinExistence type="inferred from homology"/>
<dbReference type="Proteomes" id="UP000007014">
    <property type="component" value="Chromosome 5"/>
</dbReference>
<feature type="binding site" evidence="10">
    <location>
        <position position="252"/>
    </location>
    <ligand>
        <name>ATP</name>
        <dbReference type="ChEBI" id="CHEBI:30616"/>
    </ligand>
</feature>
<dbReference type="InterPro" id="IPR000719">
    <property type="entry name" value="Prot_kinase_dom"/>
</dbReference>
<dbReference type="InterPro" id="IPR011009">
    <property type="entry name" value="Kinase-like_dom_sf"/>
</dbReference>
<dbReference type="GO" id="GO:0046872">
    <property type="term" value="F:metal ion binding"/>
    <property type="evidence" value="ECO:0007669"/>
    <property type="project" value="UniProtKB-KW"/>
</dbReference>
<evidence type="ECO:0000313" key="14">
    <source>
        <dbReference type="Proteomes" id="UP000007014"/>
    </source>
</evidence>
<evidence type="ECO:0000256" key="1">
    <source>
        <dbReference type="ARBA" id="ARBA00001946"/>
    </source>
</evidence>
<dbReference type="Gramene" id="CME172CT">
    <property type="protein sequence ID" value="CME172CT"/>
    <property type="gene ID" value="CME172C"/>
</dbReference>
<dbReference type="SMART" id="SM00220">
    <property type="entry name" value="S_TKc"/>
    <property type="match status" value="1"/>
</dbReference>
<evidence type="ECO:0000256" key="7">
    <source>
        <dbReference type="ARBA" id="ARBA00022842"/>
    </source>
</evidence>
<keyword evidence="3" id="KW-0808">Transferase</keyword>
<dbReference type="Gene3D" id="3.90.810.10">
    <property type="entry name" value="CRIB domain"/>
    <property type="match status" value="1"/>
</dbReference>
<dbReference type="SUPFAM" id="SSF56112">
    <property type="entry name" value="Protein kinase-like (PK-like)"/>
    <property type="match status" value="1"/>
</dbReference>
<dbReference type="InterPro" id="IPR017441">
    <property type="entry name" value="Protein_kinase_ATP_BS"/>
</dbReference>
<reference evidence="13 14" key="1">
    <citation type="journal article" date="2004" name="Nature">
        <title>Genome sequence of the ultrasmall unicellular red alga Cyanidioschyzon merolae 10D.</title>
        <authorList>
            <person name="Matsuzaki M."/>
            <person name="Misumi O."/>
            <person name="Shin-i T."/>
            <person name="Maruyama S."/>
            <person name="Takahara M."/>
            <person name="Miyagishima S."/>
            <person name="Mori T."/>
            <person name="Nishida K."/>
            <person name="Yagisawa F."/>
            <person name="Nishida K."/>
            <person name="Yoshida Y."/>
            <person name="Nishimura Y."/>
            <person name="Nakao S."/>
            <person name="Kobayashi T."/>
            <person name="Momoyama Y."/>
            <person name="Higashiyama T."/>
            <person name="Minoda A."/>
            <person name="Sano M."/>
            <person name="Nomoto H."/>
            <person name="Oishi K."/>
            <person name="Hayashi H."/>
            <person name="Ohta F."/>
            <person name="Nishizaka S."/>
            <person name="Haga S."/>
            <person name="Miura S."/>
            <person name="Morishita T."/>
            <person name="Kabeya Y."/>
            <person name="Terasawa K."/>
            <person name="Suzuki Y."/>
            <person name="Ishii Y."/>
            <person name="Asakawa S."/>
            <person name="Takano H."/>
            <person name="Ohta N."/>
            <person name="Kuroiwa H."/>
            <person name="Tanaka K."/>
            <person name="Shimizu N."/>
            <person name="Sugano S."/>
            <person name="Sato N."/>
            <person name="Nozaki H."/>
            <person name="Ogasawara N."/>
            <person name="Kohara Y."/>
            <person name="Kuroiwa T."/>
        </authorList>
    </citation>
    <scope>NUCLEOTIDE SEQUENCE [LARGE SCALE GENOMIC DNA]</scope>
    <source>
        <strain evidence="13 14">10D</strain>
    </source>
</reference>
<keyword evidence="14" id="KW-1185">Reference proteome</keyword>
<comment type="cofactor">
    <cofactor evidence="1">
        <name>Mg(2+)</name>
        <dbReference type="ChEBI" id="CHEBI:18420"/>
    </cofactor>
</comment>
<evidence type="ECO:0000256" key="6">
    <source>
        <dbReference type="ARBA" id="ARBA00022840"/>
    </source>
</evidence>
<keyword evidence="4" id="KW-0479">Metal-binding</keyword>
<dbReference type="EMBL" id="AP006487">
    <property type="protein sequence ID" value="BAM79380.1"/>
    <property type="molecule type" value="Genomic_DNA"/>
</dbReference>
<dbReference type="OrthoDB" id="2914378at2759"/>
<evidence type="ECO:0000256" key="2">
    <source>
        <dbReference type="ARBA" id="ARBA00008874"/>
    </source>
</evidence>
<gene>
    <name evidence="13" type="ORF">CYME_CME172C</name>
</gene>
<dbReference type="GO" id="GO:0005524">
    <property type="term" value="F:ATP binding"/>
    <property type="evidence" value="ECO:0007669"/>
    <property type="project" value="UniProtKB-UniRule"/>
</dbReference>
<evidence type="ECO:0000256" key="5">
    <source>
        <dbReference type="ARBA" id="ARBA00022741"/>
    </source>
</evidence>
<keyword evidence="5 10" id="KW-0547">Nucleotide-binding</keyword>
<evidence type="ECO:0000313" key="13">
    <source>
        <dbReference type="EMBL" id="BAM79380.1"/>
    </source>
</evidence>
<evidence type="ECO:0000256" key="11">
    <source>
        <dbReference type="SAM" id="MobiDB-lite"/>
    </source>
</evidence>
<feature type="compositionally biased region" description="Polar residues" evidence="11">
    <location>
        <begin position="77"/>
        <end position="92"/>
    </location>
</feature>
<sequence length="504" mass="56440">MKTRVKRSSKSPETSAEPEGALRALAGLAALSALTRTPTHASTGVKRKPSCARHAPDNATDPGTASTRKPNMKPTAPKQNDVSDSTEETPQIGTPIKVRKKVTVRRDLTSETGFSGLPREWEHLLVGNGISRTEVLTNPQVVRDIMDFHLRRSGAASPTHHPSQVAALKERNERTALHQDDSAAKLLTETSPEDARQTGGEPVLRASGRFPAIQERDPSDVYVRLRKVGEGAMGVVYVAASRTDPTKIVAMKRVEVRSEKVMSALEQEIFMMHSTRHANIVQVHEAFLHRNTMWIVLEYMDGGSLTDLLYDLAEHGERMTEPEIAYVCREVLIALGQLHRLRRIHRDIKSDNCLLGQSSGAIKLADFGYCAQLTPERDKRTTCVGTPFWMAPELIRSMEYDYKVDVWSLGILAIECAEGEPPWIKETPLRAMFLITTRGPPKLAEAARWSPEFHHFLHSCLAMQPMDRWSVDRLLTHPFIQRACPATQFAELVQRYVRRKRAIA</sequence>
<keyword evidence="6 10" id="KW-0067">ATP-binding</keyword>
<dbReference type="PANTHER" id="PTHR45832">
    <property type="entry name" value="SERINE/THREONINE-PROTEIN KINASE SAMKA-RELATED-RELATED"/>
    <property type="match status" value="1"/>
</dbReference>
<feature type="region of interest" description="Disordered" evidence="11">
    <location>
        <begin position="175"/>
        <end position="203"/>
    </location>
</feature>
<dbReference type="PROSITE" id="PS50011">
    <property type="entry name" value="PROTEIN_KINASE_DOM"/>
    <property type="match status" value="1"/>
</dbReference>
<name>M1V4H7_CYAM1</name>
<dbReference type="Pfam" id="PF00786">
    <property type="entry name" value="PBD"/>
    <property type="match status" value="1"/>
</dbReference>
<evidence type="ECO:0000256" key="4">
    <source>
        <dbReference type="ARBA" id="ARBA00022723"/>
    </source>
</evidence>
<dbReference type="InterPro" id="IPR051931">
    <property type="entry name" value="PAK3-like"/>
</dbReference>
<dbReference type="OMA" id="YMDFPPL"/>
<keyword evidence="7" id="KW-0460">Magnesium</keyword>
<dbReference type="PROSITE" id="PS00107">
    <property type="entry name" value="PROTEIN_KINASE_ATP"/>
    <property type="match status" value="1"/>
</dbReference>
<dbReference type="InterPro" id="IPR036936">
    <property type="entry name" value="CRIB_dom_sf"/>
</dbReference>
<evidence type="ECO:0000259" key="12">
    <source>
        <dbReference type="PROSITE" id="PS50011"/>
    </source>
</evidence>
<evidence type="ECO:0000256" key="10">
    <source>
        <dbReference type="PROSITE-ProRule" id="PRU10141"/>
    </source>
</evidence>
<comment type="similarity">
    <text evidence="2">Belongs to the protein kinase superfamily. STE Ser/Thr protein kinase family. STE20 subfamily.</text>
</comment>
<dbReference type="Pfam" id="PF00069">
    <property type="entry name" value="Pkinase"/>
    <property type="match status" value="1"/>
</dbReference>
<dbReference type="RefSeq" id="XP_005535666.1">
    <property type="nucleotide sequence ID" value="XM_005535609.1"/>
</dbReference>
<comment type="catalytic activity">
    <reaction evidence="8">
        <text>L-threonyl-[protein] + ATP = O-phospho-L-threonyl-[protein] + ADP + H(+)</text>
        <dbReference type="Rhea" id="RHEA:46608"/>
        <dbReference type="Rhea" id="RHEA-COMP:11060"/>
        <dbReference type="Rhea" id="RHEA-COMP:11605"/>
        <dbReference type="ChEBI" id="CHEBI:15378"/>
        <dbReference type="ChEBI" id="CHEBI:30013"/>
        <dbReference type="ChEBI" id="CHEBI:30616"/>
        <dbReference type="ChEBI" id="CHEBI:61977"/>
        <dbReference type="ChEBI" id="CHEBI:456216"/>
        <dbReference type="EC" id="2.7.11.1"/>
    </reaction>
</comment>
<dbReference type="GO" id="GO:0004674">
    <property type="term" value="F:protein serine/threonine kinase activity"/>
    <property type="evidence" value="ECO:0007669"/>
    <property type="project" value="UniProtKB-EC"/>
</dbReference>
<dbReference type="STRING" id="280699.M1V4H7"/>
<organism evidence="13 14">
    <name type="scientific">Cyanidioschyzon merolae (strain NIES-3377 / 10D)</name>
    <name type="common">Unicellular red alga</name>
    <dbReference type="NCBI Taxonomy" id="280699"/>
    <lineage>
        <taxon>Eukaryota</taxon>
        <taxon>Rhodophyta</taxon>
        <taxon>Bangiophyceae</taxon>
        <taxon>Cyanidiales</taxon>
        <taxon>Cyanidiaceae</taxon>
        <taxon>Cyanidioschyzon</taxon>
    </lineage>
</organism>
<evidence type="ECO:0000256" key="8">
    <source>
        <dbReference type="ARBA" id="ARBA00047899"/>
    </source>
</evidence>
<dbReference type="HOGENOM" id="CLU_000288_26_6_1"/>
<feature type="region of interest" description="Disordered" evidence="11">
    <location>
        <begin position="1"/>
        <end position="20"/>
    </location>
</feature>
<comment type="catalytic activity">
    <reaction evidence="9">
        <text>L-seryl-[protein] + ATP = O-phospho-L-seryl-[protein] + ADP + H(+)</text>
        <dbReference type="Rhea" id="RHEA:17989"/>
        <dbReference type="Rhea" id="RHEA-COMP:9863"/>
        <dbReference type="Rhea" id="RHEA-COMP:11604"/>
        <dbReference type="ChEBI" id="CHEBI:15378"/>
        <dbReference type="ChEBI" id="CHEBI:29999"/>
        <dbReference type="ChEBI" id="CHEBI:30616"/>
        <dbReference type="ChEBI" id="CHEBI:83421"/>
        <dbReference type="ChEBI" id="CHEBI:456216"/>
        <dbReference type="EC" id="2.7.11.1"/>
    </reaction>
</comment>
<dbReference type="Gene3D" id="1.10.510.10">
    <property type="entry name" value="Transferase(Phosphotransferase) domain 1"/>
    <property type="match status" value="1"/>
</dbReference>
<protein>
    <submittedName>
        <fullName evidence="13">P21-activated protein kinase</fullName>
    </submittedName>
</protein>
<reference evidence="13 14" key="2">
    <citation type="journal article" date="2007" name="BMC Biol.">
        <title>A 100%-complete sequence reveals unusually simple genomic features in the hot-spring red alga Cyanidioschyzon merolae.</title>
        <authorList>
            <person name="Nozaki H."/>
            <person name="Takano H."/>
            <person name="Misumi O."/>
            <person name="Terasawa K."/>
            <person name="Matsuzaki M."/>
            <person name="Maruyama S."/>
            <person name="Nishida K."/>
            <person name="Yagisawa F."/>
            <person name="Yoshida Y."/>
            <person name="Fujiwara T."/>
            <person name="Takio S."/>
            <person name="Tamura K."/>
            <person name="Chung S.J."/>
            <person name="Nakamura S."/>
            <person name="Kuroiwa H."/>
            <person name="Tanaka K."/>
            <person name="Sato N."/>
            <person name="Kuroiwa T."/>
        </authorList>
    </citation>
    <scope>NUCLEOTIDE SEQUENCE [LARGE SCALE GENOMIC DNA]</scope>
    <source>
        <strain evidence="13 14">10D</strain>
    </source>
</reference>
<keyword evidence="13" id="KW-0418">Kinase</keyword>
<dbReference type="PANTHER" id="PTHR45832:SF22">
    <property type="entry name" value="SERINE_THREONINE-PROTEIN KINASE SAMKA-RELATED"/>
    <property type="match status" value="1"/>
</dbReference>
<evidence type="ECO:0000256" key="3">
    <source>
        <dbReference type="ARBA" id="ARBA00022679"/>
    </source>
</evidence>
<dbReference type="eggNOG" id="KOG0578">
    <property type="taxonomic scope" value="Eukaryota"/>
</dbReference>
<accession>M1V4H7</accession>
<dbReference type="AlphaFoldDB" id="M1V4H7"/>
<dbReference type="FunFam" id="1.10.510.10:FF:000768">
    <property type="entry name" value="Non-specific serine/threonine protein kinase"/>
    <property type="match status" value="1"/>
</dbReference>
<dbReference type="InterPro" id="IPR000095">
    <property type="entry name" value="CRIB_dom"/>
</dbReference>
<feature type="region of interest" description="Disordered" evidence="11">
    <location>
        <begin position="33"/>
        <end position="96"/>
    </location>
</feature>
<feature type="domain" description="Protein kinase" evidence="12">
    <location>
        <begin position="222"/>
        <end position="480"/>
    </location>
</feature>
<evidence type="ECO:0000256" key="9">
    <source>
        <dbReference type="ARBA" id="ARBA00048679"/>
    </source>
</evidence>
<dbReference type="KEGG" id="cme:CYME_CME172C"/>
<dbReference type="GeneID" id="16992787"/>